<dbReference type="Proteomes" id="UP000248168">
    <property type="component" value="Unassembled WGS sequence"/>
</dbReference>
<feature type="region of interest" description="Disordered" evidence="1">
    <location>
        <begin position="44"/>
        <end position="63"/>
    </location>
</feature>
<evidence type="ECO:0000313" key="3">
    <source>
        <dbReference type="Proteomes" id="UP000248168"/>
    </source>
</evidence>
<accession>A0A330L628</accession>
<organism evidence="2 3">
    <name type="scientific">Nitrospira lenta</name>
    <dbReference type="NCBI Taxonomy" id="1436998"/>
    <lineage>
        <taxon>Bacteria</taxon>
        <taxon>Pseudomonadati</taxon>
        <taxon>Nitrospirota</taxon>
        <taxon>Nitrospiria</taxon>
        <taxon>Nitrospirales</taxon>
        <taxon>Nitrospiraceae</taxon>
        <taxon>Nitrospira</taxon>
    </lineage>
</organism>
<reference evidence="3" key="1">
    <citation type="submission" date="2018-04" db="EMBL/GenBank/DDBJ databases">
        <authorList>
            <person name="Lucker S."/>
            <person name="Sakoula D."/>
        </authorList>
    </citation>
    <scope>NUCLEOTIDE SEQUENCE [LARGE SCALE GENOMIC DNA]</scope>
</reference>
<gene>
    <name evidence="2" type="ORF">NITLEN_30216</name>
</gene>
<dbReference type="EMBL" id="OUNR01000016">
    <property type="protein sequence ID" value="SPP65302.1"/>
    <property type="molecule type" value="Genomic_DNA"/>
</dbReference>
<evidence type="ECO:0000313" key="2">
    <source>
        <dbReference type="EMBL" id="SPP65302.1"/>
    </source>
</evidence>
<evidence type="ECO:0000256" key="1">
    <source>
        <dbReference type="SAM" id="MobiDB-lite"/>
    </source>
</evidence>
<name>A0A330L628_9BACT</name>
<keyword evidence="3" id="KW-1185">Reference proteome</keyword>
<dbReference type="RefSeq" id="WP_121989607.1">
    <property type="nucleotide sequence ID" value="NZ_OUNR01000016.1"/>
</dbReference>
<protein>
    <submittedName>
        <fullName evidence="2">Uncharacterized protein</fullName>
    </submittedName>
</protein>
<feature type="region of interest" description="Disordered" evidence="1">
    <location>
        <begin position="121"/>
        <end position="140"/>
    </location>
</feature>
<proteinExistence type="predicted"/>
<sequence>MPPAAPAENLGRRHMHRVTTKGARVFGLIQAIVDGIDAPSTRMAERSLKKKSRPPQSDVYGQKWPYGPTDVSQLLANLTQAIFQQVQESVAPFTGNLSLVHTDLVLVLAGGEVAGPRILASQSSQRRYGSPERKGRSFAEMQSQATPPSLFFGTAKIWIDAIAFVRLPGDRNFGPSLPLVTEVGFLEDSSADALTDASLQQALQVAIGNWLGLGNLSVVMPDGSAGGNWGDRFIATGGPVDQVSAEHIDALPDENGITGFIQSRFNNQGLLADFDAILGGTSQIAKGIEGGTFGDIGTYKTSVDGDTSAASDSHAIQSKINSFLSRAEEPAIANTIEEVNTKSGVSDYGAAINNGAINVSNFNISGQTSTSSGDRATSNGEILNLEVITLGSLSLESSLFGQDRNIVGRDIFPILTASELSQSQNQQNQRSLEHHLSFGSQTVPTDRNVVNQVDAFGSGFTGLMATWHSRRGPRSRSTPMPPGMGGSSIRPR</sequence>
<dbReference type="AlphaFoldDB" id="A0A330L628"/>
<dbReference type="InParanoid" id="A0A330L628"/>
<feature type="region of interest" description="Disordered" evidence="1">
    <location>
        <begin position="468"/>
        <end position="492"/>
    </location>
</feature>